<dbReference type="AlphaFoldDB" id="A0A1B2F7U2"/>
<name>A0A1B2F7U2_PSEPU</name>
<dbReference type="EMBL" id="CP016634">
    <property type="protein sequence ID" value="ANY88251.1"/>
    <property type="molecule type" value="Genomic_DNA"/>
</dbReference>
<reference evidence="2" key="1">
    <citation type="submission" date="2016-07" db="EMBL/GenBank/DDBJ databases">
        <title>New class B carbapenemase carried by novel plasmid in Pseudomonas putida enviromental strain in eastern Amazonia.</title>
        <authorList>
            <person name="Souza C.O."/>
            <person name="Lima K.V."/>
            <person name="Brasiliense D.M."/>
            <person name="Perez-Chaparro P.J."/>
            <person name="Mamizuka E.M."/>
            <person name="Lima M.O."/>
            <person name="Lima L.N."/>
            <person name="McCulloch J.A."/>
        </authorList>
    </citation>
    <scope>NUCLEOTIDE SEQUENCE [LARGE SCALE GENOMIC DNA]</scope>
    <source>
        <strain evidence="2">IEC33019</strain>
    </source>
</reference>
<keyword evidence="1" id="KW-0472">Membrane</keyword>
<feature type="transmembrane region" description="Helical" evidence="1">
    <location>
        <begin position="26"/>
        <end position="45"/>
    </location>
</feature>
<keyword evidence="1" id="KW-0812">Transmembrane</keyword>
<gene>
    <name evidence="2" type="ORF">IEC33019_2707</name>
</gene>
<organism evidence="2">
    <name type="scientific">Pseudomonas putida</name>
    <name type="common">Arthrobacter siderocapsulatus</name>
    <dbReference type="NCBI Taxonomy" id="303"/>
    <lineage>
        <taxon>Bacteria</taxon>
        <taxon>Pseudomonadati</taxon>
        <taxon>Pseudomonadota</taxon>
        <taxon>Gammaproteobacteria</taxon>
        <taxon>Pseudomonadales</taxon>
        <taxon>Pseudomonadaceae</taxon>
        <taxon>Pseudomonas</taxon>
    </lineage>
</organism>
<evidence type="ECO:0000256" key="1">
    <source>
        <dbReference type="SAM" id="Phobius"/>
    </source>
</evidence>
<evidence type="ECO:0000313" key="2">
    <source>
        <dbReference type="EMBL" id="ANY88251.1"/>
    </source>
</evidence>
<accession>A0A1B2F7U2</accession>
<keyword evidence="1" id="KW-1133">Transmembrane helix</keyword>
<protein>
    <submittedName>
        <fullName evidence="2">Uncharacterized protein</fullName>
    </submittedName>
</protein>
<sequence>MKTLLITVVCAGGGYLLGTNRLVPPWLVIGLAILGVGLWAIAEWIELREGNDEGKP</sequence>
<proteinExistence type="predicted"/>